<dbReference type="EMBL" id="JBEAFC010000008">
    <property type="protein sequence ID" value="KAL1547022.1"/>
    <property type="molecule type" value="Genomic_DNA"/>
</dbReference>
<feature type="chain" id="PRO_5044792109" evidence="7">
    <location>
        <begin position="20"/>
        <end position="781"/>
    </location>
</feature>
<keyword evidence="10" id="KW-1185">Reference proteome</keyword>
<name>A0ABD1GSN5_SALDI</name>
<evidence type="ECO:0000256" key="6">
    <source>
        <dbReference type="ARBA" id="ARBA00023295"/>
    </source>
</evidence>
<dbReference type="InterPro" id="IPR013783">
    <property type="entry name" value="Ig-like_fold"/>
</dbReference>
<dbReference type="InterPro" id="IPR001764">
    <property type="entry name" value="Glyco_hydro_3_N"/>
</dbReference>
<dbReference type="Pfam" id="PF00933">
    <property type="entry name" value="Glyco_hydro_3"/>
    <property type="match status" value="1"/>
</dbReference>
<gene>
    <name evidence="9" type="primary">BXL7</name>
    <name evidence="9" type="ORF">AAHA92_23546</name>
</gene>
<evidence type="ECO:0000313" key="9">
    <source>
        <dbReference type="EMBL" id="KAL1547022.1"/>
    </source>
</evidence>
<dbReference type="SMART" id="SM01217">
    <property type="entry name" value="Fn3_like"/>
    <property type="match status" value="1"/>
</dbReference>
<evidence type="ECO:0000256" key="7">
    <source>
        <dbReference type="SAM" id="SignalP"/>
    </source>
</evidence>
<evidence type="ECO:0000256" key="1">
    <source>
        <dbReference type="ARBA" id="ARBA00004613"/>
    </source>
</evidence>
<dbReference type="PRINTS" id="PR00133">
    <property type="entry name" value="GLHYDRLASE3"/>
</dbReference>
<dbReference type="InterPro" id="IPR044993">
    <property type="entry name" value="BXL"/>
</dbReference>
<dbReference type="SUPFAM" id="SSF51445">
    <property type="entry name" value="(Trans)glycosidases"/>
    <property type="match status" value="1"/>
</dbReference>
<evidence type="ECO:0000256" key="4">
    <source>
        <dbReference type="ARBA" id="ARBA00022801"/>
    </source>
</evidence>
<dbReference type="InterPro" id="IPR036962">
    <property type="entry name" value="Glyco_hydro_3_N_sf"/>
</dbReference>
<comment type="subcellular location">
    <subcellularLocation>
        <location evidence="1">Secreted</location>
    </subcellularLocation>
</comment>
<evidence type="ECO:0000313" key="10">
    <source>
        <dbReference type="Proteomes" id="UP001567538"/>
    </source>
</evidence>
<feature type="domain" description="Fibronectin type III-like" evidence="8">
    <location>
        <begin position="699"/>
        <end position="771"/>
    </location>
</feature>
<reference evidence="9 10" key="1">
    <citation type="submission" date="2024-06" db="EMBL/GenBank/DDBJ databases">
        <title>A chromosome level genome sequence of Diviner's sage (Salvia divinorum).</title>
        <authorList>
            <person name="Ford S.A."/>
            <person name="Ro D.-K."/>
            <person name="Ness R.W."/>
            <person name="Phillips M.A."/>
        </authorList>
    </citation>
    <scope>NUCLEOTIDE SEQUENCE [LARGE SCALE GENOMIC DNA]</scope>
    <source>
        <strain evidence="9">SAF-2024a</strain>
        <tissue evidence="9">Leaf</tissue>
    </source>
</reference>
<keyword evidence="2" id="KW-0964">Secreted</keyword>
<dbReference type="Gene3D" id="3.40.50.1700">
    <property type="entry name" value="Glycoside hydrolase family 3 C-terminal domain"/>
    <property type="match status" value="1"/>
</dbReference>
<dbReference type="InterPro" id="IPR026891">
    <property type="entry name" value="Fn3-like"/>
</dbReference>
<dbReference type="Proteomes" id="UP001567538">
    <property type="component" value="Unassembled WGS sequence"/>
</dbReference>
<dbReference type="GO" id="GO:0004553">
    <property type="term" value="F:hydrolase activity, hydrolyzing O-glycosyl compounds"/>
    <property type="evidence" value="ECO:0007669"/>
    <property type="project" value="UniProtKB-ARBA"/>
</dbReference>
<dbReference type="PANTHER" id="PTHR42721:SF19">
    <property type="entry name" value="FIBRONECTIN TYPE III-LIKE DOMAIN-CONTAINING PROTEIN"/>
    <property type="match status" value="1"/>
</dbReference>
<evidence type="ECO:0000256" key="3">
    <source>
        <dbReference type="ARBA" id="ARBA00022729"/>
    </source>
</evidence>
<keyword evidence="6" id="KW-0326">Glycosidase</keyword>
<dbReference type="GO" id="GO:0005576">
    <property type="term" value="C:extracellular region"/>
    <property type="evidence" value="ECO:0007669"/>
    <property type="project" value="UniProtKB-SubCell"/>
</dbReference>
<dbReference type="FunFam" id="3.20.20.300:FF:000004">
    <property type="entry name" value="probable beta-D-xylosidase 7"/>
    <property type="match status" value="1"/>
</dbReference>
<dbReference type="Pfam" id="PF01915">
    <property type="entry name" value="Glyco_hydro_3_C"/>
    <property type="match status" value="1"/>
</dbReference>
<feature type="signal peptide" evidence="7">
    <location>
        <begin position="1"/>
        <end position="19"/>
    </location>
</feature>
<dbReference type="Gene3D" id="3.20.20.300">
    <property type="entry name" value="Glycoside hydrolase, family 3, N-terminal domain"/>
    <property type="match status" value="1"/>
</dbReference>
<dbReference type="InterPro" id="IPR036881">
    <property type="entry name" value="Glyco_hydro_3_C_sf"/>
</dbReference>
<keyword evidence="4" id="KW-0378">Hydrolase</keyword>
<dbReference type="Gene3D" id="2.60.40.10">
    <property type="entry name" value="Immunoglobulins"/>
    <property type="match status" value="1"/>
</dbReference>
<evidence type="ECO:0000256" key="5">
    <source>
        <dbReference type="ARBA" id="ARBA00023180"/>
    </source>
</evidence>
<accession>A0ABD1GSN5</accession>
<proteinExistence type="predicted"/>
<evidence type="ECO:0000256" key="2">
    <source>
        <dbReference type="ARBA" id="ARBA00022525"/>
    </source>
</evidence>
<keyword evidence="3 7" id="KW-0732">Signal</keyword>
<dbReference type="AlphaFoldDB" id="A0ABD1GSN5"/>
<organism evidence="9 10">
    <name type="scientific">Salvia divinorum</name>
    <name type="common">Maria pastora</name>
    <name type="synonym">Diviner's sage</name>
    <dbReference type="NCBI Taxonomy" id="28513"/>
    <lineage>
        <taxon>Eukaryota</taxon>
        <taxon>Viridiplantae</taxon>
        <taxon>Streptophyta</taxon>
        <taxon>Embryophyta</taxon>
        <taxon>Tracheophyta</taxon>
        <taxon>Spermatophyta</taxon>
        <taxon>Magnoliopsida</taxon>
        <taxon>eudicotyledons</taxon>
        <taxon>Gunneridae</taxon>
        <taxon>Pentapetalae</taxon>
        <taxon>asterids</taxon>
        <taxon>lamiids</taxon>
        <taxon>Lamiales</taxon>
        <taxon>Lamiaceae</taxon>
        <taxon>Nepetoideae</taxon>
        <taxon>Mentheae</taxon>
        <taxon>Salviinae</taxon>
        <taxon>Salvia</taxon>
        <taxon>Salvia subgen. Calosphace</taxon>
    </lineage>
</organism>
<dbReference type="InterPro" id="IPR017853">
    <property type="entry name" value="GH"/>
</dbReference>
<keyword evidence="5" id="KW-0325">Glycoprotein</keyword>
<evidence type="ECO:0000259" key="8">
    <source>
        <dbReference type="SMART" id="SM01217"/>
    </source>
</evidence>
<comment type="caution">
    <text evidence="9">The sequence shown here is derived from an EMBL/GenBank/DDBJ whole genome shotgun (WGS) entry which is preliminary data.</text>
</comment>
<protein>
    <submittedName>
        <fullName evidence="9">Beta-D-xylosidase 7</fullName>
    </submittedName>
</protein>
<dbReference type="SUPFAM" id="SSF52279">
    <property type="entry name" value="Beta-D-glucan exohydrolase, C-terminal domain"/>
    <property type="match status" value="1"/>
</dbReference>
<sequence length="781" mass="85205">MRHIIHIIAILISITCSSTFSINATHQPKLPPFSCGSSSTPPTRPYLFCDAGLPVRERARDLVSRLTLDEKISQLVDKAAAVPRLGVPYYEWWTEALHGLAFFDEAETGFSFDGVVKAATSFPQNILTASTFDADLWYRIAKVIGREARAMYNEGQANGLTIWSPNINIFRDPRWGRGQETPGEDPLLTAKYAISVVRGLQGDSSEGGALKDGHLQISACCKHFTAYDLERWEGYDRFTFNANVTKQDMADTYQPPFKSCIEDGKASGLMCAYNLVNGVPNCADYDLLTKTARGEWGFDGYIVSDCDAASLIFKKQHYAKSEEEAVADVLKAGMDLNCGTQLANYTNSAVSKGTVSVSDIDRALENLFSVRMRLGLFNGPPSGTYGKLGRADVCAPEHQELALEAARQGIVLLKNERKLLPLSKARKGSLAVIGPNANVSKTLLGDYSGPPCTTVTPLQGLMSYVEDVKFEQGCDTVNCSSADVKRAAELATSADHVVLVMGLDQTQETEYVDRKNLVLPGMQQSLIMSVAKTAKKPVVLVLLCGGPVDVSFAKNEAKIGSILWAGYPGQAGGRAIAEIIFGDYNPGGRLTMTWYPQDFVKIPMVDMRMRADPTSGFPGRTYRFYRGEKVFEFGYGLSYTTYSYKIVSVSQSKFDLKASSSTSDLGYVSVQELGPGSCDKARFSVIVSVKNKGKMAGKHPVLLFLRRTQYGGGVGSPMKQLVGFQPVRTDAKERVTVEFLVSPCEHFSSANDDGEMVIELGDASLVVGDEEHPISINCDKL</sequence>
<dbReference type="FunFam" id="3.40.50.1700:FF:000001">
    <property type="entry name" value="probable beta-D-xylosidase 2"/>
    <property type="match status" value="1"/>
</dbReference>
<dbReference type="PANTHER" id="PTHR42721">
    <property type="entry name" value="SUGAR HYDROLASE-RELATED"/>
    <property type="match status" value="1"/>
</dbReference>
<dbReference type="InterPro" id="IPR002772">
    <property type="entry name" value="Glyco_hydro_3_C"/>
</dbReference>
<dbReference type="Pfam" id="PF14310">
    <property type="entry name" value="Fn3-like"/>
    <property type="match status" value="1"/>
</dbReference>